<reference evidence="1 2" key="1">
    <citation type="journal article" date="2019" name="Emerg. Microbes Infect.">
        <title>Comprehensive subspecies identification of 175 nontuberculous mycobacteria species based on 7547 genomic profiles.</title>
        <authorList>
            <person name="Matsumoto Y."/>
            <person name="Kinjo T."/>
            <person name="Motooka D."/>
            <person name="Nabeya D."/>
            <person name="Jung N."/>
            <person name="Uechi K."/>
            <person name="Horii T."/>
            <person name="Iida T."/>
            <person name="Fujita J."/>
            <person name="Nakamura S."/>
        </authorList>
    </citation>
    <scope>NUCLEOTIDE SEQUENCE [LARGE SCALE GENOMIC DNA]</scope>
    <source>
        <strain evidence="1 2">JCM 13571</strain>
    </source>
</reference>
<dbReference type="EMBL" id="AP022609">
    <property type="protein sequence ID" value="BBZ24044.1"/>
    <property type="molecule type" value="Genomic_DNA"/>
</dbReference>
<dbReference type="AlphaFoldDB" id="A0A7I7X358"/>
<organism evidence="1 2">
    <name type="scientific">Mycolicibacter hiberniae</name>
    <dbReference type="NCBI Taxonomy" id="29314"/>
    <lineage>
        <taxon>Bacteria</taxon>
        <taxon>Bacillati</taxon>
        <taxon>Actinomycetota</taxon>
        <taxon>Actinomycetes</taxon>
        <taxon>Mycobacteriales</taxon>
        <taxon>Mycobacteriaceae</taxon>
        <taxon>Mycolicibacter</taxon>
    </lineage>
</organism>
<gene>
    <name evidence="1" type="ORF">MHIB_24620</name>
</gene>
<proteinExistence type="predicted"/>
<protein>
    <submittedName>
        <fullName evidence="1">TIGR03089 family protein</fullName>
    </submittedName>
</protein>
<evidence type="ECO:0000313" key="1">
    <source>
        <dbReference type="EMBL" id="BBZ24044.1"/>
    </source>
</evidence>
<dbReference type="InterPro" id="IPR017523">
    <property type="entry name" value="Rv3268"/>
</dbReference>
<sequence length="254" mass="26363">MRELTSPDVTNLSSAILDPIMRADPVGPRITYYDDAYHSTATPERIELSAATLANWAAKTGNLLRDELGAGAGSRIAVLLPAHWQTAAVLFGAWWIGAEVLLGASGDDADVALCTADRLAQADGAVAATGGEVAVLSLDPFGRPAPEVPVGVTDYATAVRVHGDQIAAETVPGPALAGMSADDVLAACATSAATRGLTAADRVWSAHDWDTPAALIDNMLSVFAVGASLVQVARPDPDLQERRRASEKVTRILS</sequence>
<name>A0A7I7X358_9MYCO</name>
<keyword evidence="2" id="KW-1185">Reference proteome</keyword>
<dbReference type="Gene3D" id="3.40.50.12780">
    <property type="entry name" value="N-terminal domain of ligase-like"/>
    <property type="match status" value="1"/>
</dbReference>
<dbReference type="Proteomes" id="UP000467260">
    <property type="component" value="Chromosome"/>
</dbReference>
<evidence type="ECO:0000313" key="2">
    <source>
        <dbReference type="Proteomes" id="UP000467260"/>
    </source>
</evidence>
<dbReference type="InterPro" id="IPR042099">
    <property type="entry name" value="ANL_N_sf"/>
</dbReference>
<dbReference type="SUPFAM" id="SSF56801">
    <property type="entry name" value="Acetyl-CoA synthetase-like"/>
    <property type="match status" value="1"/>
</dbReference>
<dbReference type="NCBIfam" id="TIGR03089">
    <property type="entry name" value="TIGR03089 family protein"/>
    <property type="match status" value="1"/>
</dbReference>
<accession>A0A7I7X358</accession>
<dbReference type="KEGG" id="mhib:MHIB_24620"/>
<dbReference type="RefSeq" id="WP_197747347.1">
    <property type="nucleotide sequence ID" value="NZ_AP022609.1"/>
</dbReference>